<feature type="domain" description="GFO/IDH/MocA-like oxidoreductase" evidence="4">
    <location>
        <begin position="132"/>
        <end position="248"/>
    </location>
</feature>
<reference evidence="5 6" key="1">
    <citation type="submission" date="2023-04" db="EMBL/GenBank/DDBJ databases">
        <title>Genome Sequence of Selenomonas sputigena ATCC 33150.</title>
        <authorList>
            <person name="Miller D.P."/>
            <person name="Anvari S."/>
            <person name="Polson S.W."/>
            <person name="Macdonald M."/>
            <person name="Mcdowell J.V."/>
        </authorList>
    </citation>
    <scope>NUCLEOTIDE SEQUENCE [LARGE SCALE GENOMIC DNA]</scope>
    <source>
        <strain evidence="5 6">ATCC 33150</strain>
    </source>
</reference>
<name>A0ABV3X7H8_9FIRM</name>
<dbReference type="SUPFAM" id="SSF55347">
    <property type="entry name" value="Glyceraldehyde-3-phosphate dehydrogenase-like, C-terminal domain"/>
    <property type="match status" value="1"/>
</dbReference>
<dbReference type="InterPro" id="IPR036291">
    <property type="entry name" value="NAD(P)-bd_dom_sf"/>
</dbReference>
<dbReference type="Gene3D" id="3.40.50.720">
    <property type="entry name" value="NAD(P)-binding Rossmann-like Domain"/>
    <property type="match status" value="1"/>
</dbReference>
<keyword evidence="2" id="KW-0560">Oxidoreductase</keyword>
<organism evidence="5 6">
    <name type="scientific">Selenomonas sputigena</name>
    <dbReference type="NCBI Taxonomy" id="69823"/>
    <lineage>
        <taxon>Bacteria</taxon>
        <taxon>Bacillati</taxon>
        <taxon>Bacillota</taxon>
        <taxon>Negativicutes</taxon>
        <taxon>Selenomonadales</taxon>
        <taxon>Selenomonadaceae</taxon>
        <taxon>Selenomonas</taxon>
    </lineage>
</organism>
<gene>
    <name evidence="5" type="ORF">QCO44_11065</name>
</gene>
<dbReference type="Proteomes" id="UP001559623">
    <property type="component" value="Unassembled WGS sequence"/>
</dbReference>
<dbReference type="RefSeq" id="WP_368847872.1">
    <property type="nucleotide sequence ID" value="NZ_CP194411.1"/>
</dbReference>
<evidence type="ECO:0000259" key="3">
    <source>
        <dbReference type="Pfam" id="PF01408"/>
    </source>
</evidence>
<evidence type="ECO:0000313" key="6">
    <source>
        <dbReference type="Proteomes" id="UP001559623"/>
    </source>
</evidence>
<accession>A0ABV3X7H8</accession>
<comment type="similarity">
    <text evidence="1">Belongs to the Gfo/Idh/MocA family.</text>
</comment>
<evidence type="ECO:0000259" key="4">
    <source>
        <dbReference type="Pfam" id="PF22725"/>
    </source>
</evidence>
<dbReference type="Gene3D" id="3.30.360.10">
    <property type="entry name" value="Dihydrodipicolinate Reductase, domain 2"/>
    <property type="match status" value="1"/>
</dbReference>
<proteinExistence type="inferred from homology"/>
<protein>
    <submittedName>
        <fullName evidence="5">Gfo/Idh/MocA family oxidoreductase</fullName>
    </submittedName>
</protein>
<dbReference type="Pfam" id="PF01408">
    <property type="entry name" value="GFO_IDH_MocA"/>
    <property type="match status" value="1"/>
</dbReference>
<dbReference type="PANTHER" id="PTHR22604">
    <property type="entry name" value="OXIDOREDUCTASES"/>
    <property type="match status" value="1"/>
</dbReference>
<dbReference type="SUPFAM" id="SSF51735">
    <property type="entry name" value="NAD(P)-binding Rossmann-fold domains"/>
    <property type="match status" value="1"/>
</dbReference>
<evidence type="ECO:0000256" key="2">
    <source>
        <dbReference type="ARBA" id="ARBA00023002"/>
    </source>
</evidence>
<feature type="domain" description="Gfo/Idh/MocA-like oxidoreductase N-terminal" evidence="3">
    <location>
        <begin position="7"/>
        <end position="121"/>
    </location>
</feature>
<dbReference type="InterPro" id="IPR055170">
    <property type="entry name" value="GFO_IDH_MocA-like_dom"/>
</dbReference>
<evidence type="ECO:0000256" key="1">
    <source>
        <dbReference type="ARBA" id="ARBA00010928"/>
    </source>
</evidence>
<evidence type="ECO:0000313" key="5">
    <source>
        <dbReference type="EMBL" id="MEX5286151.1"/>
    </source>
</evidence>
<dbReference type="Pfam" id="PF22725">
    <property type="entry name" value="GFO_IDH_MocA_C3"/>
    <property type="match status" value="1"/>
</dbReference>
<dbReference type="EMBL" id="JARVLH010000008">
    <property type="protein sequence ID" value="MEX5286151.1"/>
    <property type="molecule type" value="Genomic_DNA"/>
</dbReference>
<keyword evidence="6" id="KW-1185">Reference proteome</keyword>
<dbReference type="PANTHER" id="PTHR22604:SF105">
    <property type="entry name" value="TRANS-1,2-DIHYDROBENZENE-1,2-DIOL DEHYDROGENASE"/>
    <property type="match status" value="1"/>
</dbReference>
<comment type="caution">
    <text evidence="5">The sequence shown here is derived from an EMBL/GenBank/DDBJ whole genome shotgun (WGS) entry which is preliminary data.</text>
</comment>
<dbReference type="InterPro" id="IPR050984">
    <property type="entry name" value="Gfo/Idh/MocA_domain"/>
</dbReference>
<dbReference type="PROSITE" id="PS51257">
    <property type="entry name" value="PROKAR_LIPOPROTEIN"/>
    <property type="match status" value="1"/>
</dbReference>
<dbReference type="InterPro" id="IPR000683">
    <property type="entry name" value="Gfo/Idh/MocA-like_OxRdtase_N"/>
</dbReference>
<sequence>MEKMRFSWATLGCGAIACEMAEAMARLGGGFHGAAARNSERVRAFAAKYGIEKVYEKPEQLFRDPDVDIVYISTPHNTHAPYILRALEAGRHVLAEKSITLNSDELSLAASLAAKKQLVLAEAMTLYHMPLFKKLAERVRSGALGALRLAQLNFGSYKPYDEKSRFFNKNLAGGALLDIGIYALSCARWFMSAKPEELLSTVRFAPTGVDEQSSILLKNRAEEMAAVTLSLHAKQPKRATIVFDKGYMEIFDYPRADKAAVVWTADGRREEITAGSAGDALCYEVLDMEAAAAGETDAMHLDYTSDVMEIMTRLRKSWGLKYPEEA</sequence>